<sequence>MDSWLLYLLQANVSLLVWWALYRLLLQRLTFYGWNRLYLLGSLLFSLLYPLLDWTALADQYPTYSRPVSQLADQLPFVKNQTLPQLLQKGLLLAYVYGAGVLIMSLRMVKQLELLRRVWQSSQPQQVGAYRVRLLTEPMAPFSFGRCVFINPDALADPDAASILIHERVHAQQGHSLDLLLAQVATLVLWFNPVSYWVGDTIRQNLEFLTDRAVLDQGANRKAYQYGLLRQSGAIRPPTLGSHFSPVDLKTRIQQMNRAVSSPLWRPLYGIMILLLLGGCGGWSVFQTYMANHYAFNGQMHDPAFIQLQIRAASPALHQELDSLRSYYQSASWQATQQAFDAQLKDPDFIRLQQQISP</sequence>
<evidence type="ECO:0000259" key="2">
    <source>
        <dbReference type="Pfam" id="PF05569"/>
    </source>
</evidence>
<feature type="transmembrane region" description="Helical" evidence="1">
    <location>
        <begin position="90"/>
        <end position="109"/>
    </location>
</feature>
<organism evidence="3 4">
    <name type="scientific">Spirosoma validum</name>
    <dbReference type="NCBI Taxonomy" id="2771355"/>
    <lineage>
        <taxon>Bacteria</taxon>
        <taxon>Pseudomonadati</taxon>
        <taxon>Bacteroidota</taxon>
        <taxon>Cytophagia</taxon>
        <taxon>Cytophagales</taxon>
        <taxon>Cytophagaceae</taxon>
        <taxon>Spirosoma</taxon>
    </lineage>
</organism>
<proteinExistence type="predicted"/>
<feature type="transmembrane region" description="Helical" evidence="1">
    <location>
        <begin position="6"/>
        <end position="25"/>
    </location>
</feature>
<reference evidence="3" key="1">
    <citation type="submission" date="2020-09" db="EMBL/GenBank/DDBJ databases">
        <authorList>
            <person name="Kim M.K."/>
        </authorList>
    </citation>
    <scope>NUCLEOTIDE SEQUENCE</scope>
    <source>
        <strain evidence="3">BT704</strain>
    </source>
</reference>
<dbReference type="Proteomes" id="UP000653797">
    <property type="component" value="Unassembled WGS sequence"/>
</dbReference>
<evidence type="ECO:0000313" key="4">
    <source>
        <dbReference type="Proteomes" id="UP000653797"/>
    </source>
</evidence>
<dbReference type="InterPro" id="IPR008756">
    <property type="entry name" value="Peptidase_M56"/>
</dbReference>
<accession>A0A927B9U0</accession>
<name>A0A927B9U0_9BACT</name>
<evidence type="ECO:0000256" key="1">
    <source>
        <dbReference type="SAM" id="Phobius"/>
    </source>
</evidence>
<dbReference type="Pfam" id="PF05569">
    <property type="entry name" value="Peptidase_M56"/>
    <property type="match status" value="1"/>
</dbReference>
<dbReference type="InterPro" id="IPR052173">
    <property type="entry name" value="Beta-lactam_resp_regulator"/>
</dbReference>
<dbReference type="PANTHER" id="PTHR34978:SF3">
    <property type="entry name" value="SLR0241 PROTEIN"/>
    <property type="match status" value="1"/>
</dbReference>
<feature type="transmembrane region" description="Helical" evidence="1">
    <location>
        <begin position="268"/>
        <end position="286"/>
    </location>
</feature>
<evidence type="ECO:0000313" key="3">
    <source>
        <dbReference type="EMBL" id="MBD2757888.1"/>
    </source>
</evidence>
<keyword evidence="4" id="KW-1185">Reference proteome</keyword>
<protein>
    <submittedName>
        <fullName evidence="3">M56 family metallopeptidase</fullName>
    </submittedName>
</protein>
<dbReference type="AlphaFoldDB" id="A0A927B9U0"/>
<gene>
    <name evidence="3" type="ORF">IC230_33830</name>
</gene>
<keyword evidence="1" id="KW-0812">Transmembrane</keyword>
<dbReference type="CDD" id="cd07341">
    <property type="entry name" value="M56_BlaR1_MecR1_like"/>
    <property type="match status" value="1"/>
</dbReference>
<dbReference type="EMBL" id="JACXAA010000039">
    <property type="protein sequence ID" value="MBD2757888.1"/>
    <property type="molecule type" value="Genomic_DNA"/>
</dbReference>
<comment type="caution">
    <text evidence="3">The sequence shown here is derived from an EMBL/GenBank/DDBJ whole genome shotgun (WGS) entry which is preliminary data.</text>
</comment>
<dbReference type="RefSeq" id="WP_191043510.1">
    <property type="nucleotide sequence ID" value="NZ_JACXAA010000039.1"/>
</dbReference>
<dbReference type="PANTHER" id="PTHR34978">
    <property type="entry name" value="POSSIBLE SENSOR-TRANSDUCER PROTEIN BLAR"/>
    <property type="match status" value="1"/>
</dbReference>
<feature type="transmembrane region" description="Helical" evidence="1">
    <location>
        <begin position="37"/>
        <end position="57"/>
    </location>
</feature>
<feature type="domain" description="Peptidase M56" evidence="2">
    <location>
        <begin position="93"/>
        <end position="254"/>
    </location>
</feature>
<keyword evidence="1" id="KW-1133">Transmembrane helix</keyword>
<keyword evidence="1" id="KW-0472">Membrane</keyword>